<proteinExistence type="predicted"/>
<dbReference type="AlphaFoldDB" id="A0AAD1BXC0"/>
<organism evidence="1 2">
    <name type="scientific">Metapseudomonas furukawaii</name>
    <name type="common">Pseudomonas furukawaii</name>
    <dbReference type="NCBI Taxonomy" id="1149133"/>
    <lineage>
        <taxon>Bacteria</taxon>
        <taxon>Pseudomonadati</taxon>
        <taxon>Pseudomonadota</taxon>
        <taxon>Gammaproteobacteria</taxon>
        <taxon>Pseudomonadales</taxon>
        <taxon>Pseudomonadaceae</taxon>
        <taxon>Metapseudomonas</taxon>
    </lineage>
</organism>
<reference evidence="2" key="1">
    <citation type="submission" date="2015-05" db="EMBL/GenBank/DDBJ databases">
        <title>Draft genome sequencing of a biphenyl-degrading bacterium, Pseudomonas balearica KF707 (=NBRC110670).</title>
        <authorList>
            <person name="Kimura N."/>
            <person name="Hirose J."/>
            <person name="Watanabe T."/>
            <person name="Suenaga H."/>
            <person name="Fujihara H."/>
            <person name="Noguchi M."/>
            <person name="Hashimoto M."/>
            <person name="Shimodaira J."/>
            <person name="Tsuchikane K."/>
            <person name="Hosoyama A."/>
            <person name="Yamazoe A."/>
            <person name="Fujita N."/>
            <person name="Furukawa K."/>
        </authorList>
    </citation>
    <scope>NUCLEOTIDE SEQUENCE [LARGE SCALE GENOMIC DNA]</scope>
    <source>
        <strain evidence="2">DSM 10086 / NBRC 110670 / KF707</strain>
    </source>
</reference>
<protein>
    <submittedName>
        <fullName evidence="1">Uncharacterized protein</fullName>
    </submittedName>
</protein>
<dbReference type="Proteomes" id="UP000218554">
    <property type="component" value="Chromosome"/>
</dbReference>
<gene>
    <name evidence="1" type="ORF">KF707C_18910</name>
</gene>
<evidence type="ECO:0000313" key="2">
    <source>
        <dbReference type="Proteomes" id="UP000218554"/>
    </source>
</evidence>
<evidence type="ECO:0000313" key="1">
    <source>
        <dbReference type="EMBL" id="BAU73579.1"/>
    </source>
</evidence>
<dbReference type="KEGG" id="pfuw:KF707C_18910"/>
<accession>A0AAD1BXC0</accession>
<name>A0AAD1BXC0_METFU</name>
<dbReference type="EMBL" id="AP014862">
    <property type="protein sequence ID" value="BAU73579.1"/>
    <property type="molecule type" value="Genomic_DNA"/>
</dbReference>
<reference evidence="1 2" key="2">
    <citation type="journal article" date="2017" name="Int. J. Syst. Evol. Microbiol.">
        <title>Pseudomonas furukawaii sp. nov., a polychlorinated biphenyl-degrading bacterium isolated from biphenyl-contaminated soil in Japan.</title>
        <authorList>
            <person name="Kimura N."/>
            <person name="Watanabe T."/>
            <person name="Suenaga H."/>
            <person name="Fujihara H."/>
            <person name="Futagami T."/>
            <person name="Goto M."/>
            <person name="Hanada S."/>
            <person name="Hirose J."/>
        </authorList>
    </citation>
    <scope>NUCLEOTIDE SEQUENCE [LARGE SCALE GENOMIC DNA]</scope>
    <source>
        <strain evidence="2">DSM 10086 / NBRC 110670 / KF707</strain>
    </source>
</reference>
<keyword evidence="2" id="KW-1185">Reference proteome</keyword>
<sequence>MGFRAAGNGDWRTRLSRSVSGACRVGEPTLCPANTDQWGRNRDYISCLLCRDRSTWSGGGINGRQRTK</sequence>